<gene>
    <name evidence="2" type="ORF">BDA96_04G012400</name>
</gene>
<dbReference type="EMBL" id="CM027683">
    <property type="protein sequence ID" value="KAG0531306.1"/>
    <property type="molecule type" value="Genomic_DNA"/>
</dbReference>
<feature type="region of interest" description="Disordered" evidence="1">
    <location>
        <begin position="15"/>
        <end position="63"/>
    </location>
</feature>
<evidence type="ECO:0000313" key="3">
    <source>
        <dbReference type="Proteomes" id="UP000807115"/>
    </source>
</evidence>
<dbReference type="Proteomes" id="UP000807115">
    <property type="component" value="Chromosome 4"/>
</dbReference>
<dbReference type="AlphaFoldDB" id="A0A921R2J8"/>
<accession>A0A921R2J8</accession>
<evidence type="ECO:0000313" key="2">
    <source>
        <dbReference type="EMBL" id="KAG0531306.1"/>
    </source>
</evidence>
<comment type="caution">
    <text evidence="2">The sequence shown here is derived from an EMBL/GenBank/DDBJ whole genome shotgun (WGS) entry which is preliminary data.</text>
</comment>
<reference evidence="2" key="2">
    <citation type="submission" date="2020-10" db="EMBL/GenBank/DDBJ databases">
        <authorList>
            <person name="Cooper E.A."/>
            <person name="Brenton Z.W."/>
            <person name="Flinn B.S."/>
            <person name="Jenkins J."/>
            <person name="Shu S."/>
            <person name="Flowers D."/>
            <person name="Luo F."/>
            <person name="Wang Y."/>
            <person name="Xia P."/>
            <person name="Barry K."/>
            <person name="Daum C."/>
            <person name="Lipzen A."/>
            <person name="Yoshinaga Y."/>
            <person name="Schmutz J."/>
            <person name="Saski C."/>
            <person name="Vermerris W."/>
            <person name="Kresovich S."/>
        </authorList>
    </citation>
    <scope>NUCLEOTIDE SEQUENCE</scope>
</reference>
<feature type="compositionally biased region" description="Polar residues" evidence="1">
    <location>
        <begin position="116"/>
        <end position="132"/>
    </location>
</feature>
<sequence length="159" mass="17501">MHMFLVHTHRNHILTSNRRGSPTHVPFHGSLPPPRRTPGARASPVSARATAGGSAKLSPPCRALRPRPCPRLCPLAAGTRPRQSLWFRRSARATADRESHTTAAPLRLHTAQGKSMSATSPAIPNARPQSPWHSFPVCDRRRRRRTGAGHRAQVHQLAL</sequence>
<protein>
    <submittedName>
        <fullName evidence="2">Uncharacterized protein</fullName>
    </submittedName>
</protein>
<proteinExistence type="predicted"/>
<organism evidence="2 3">
    <name type="scientific">Sorghum bicolor</name>
    <name type="common">Sorghum</name>
    <name type="synonym">Sorghum vulgare</name>
    <dbReference type="NCBI Taxonomy" id="4558"/>
    <lineage>
        <taxon>Eukaryota</taxon>
        <taxon>Viridiplantae</taxon>
        <taxon>Streptophyta</taxon>
        <taxon>Embryophyta</taxon>
        <taxon>Tracheophyta</taxon>
        <taxon>Spermatophyta</taxon>
        <taxon>Magnoliopsida</taxon>
        <taxon>Liliopsida</taxon>
        <taxon>Poales</taxon>
        <taxon>Poaceae</taxon>
        <taxon>PACMAD clade</taxon>
        <taxon>Panicoideae</taxon>
        <taxon>Andropogonodae</taxon>
        <taxon>Andropogoneae</taxon>
        <taxon>Sorghinae</taxon>
        <taxon>Sorghum</taxon>
    </lineage>
</organism>
<name>A0A921R2J8_SORBI</name>
<reference evidence="2" key="1">
    <citation type="journal article" date="2019" name="BMC Genomics">
        <title>A new reference genome for Sorghum bicolor reveals high levels of sequence similarity between sweet and grain genotypes: implications for the genetics of sugar metabolism.</title>
        <authorList>
            <person name="Cooper E.A."/>
            <person name="Brenton Z.W."/>
            <person name="Flinn B.S."/>
            <person name="Jenkins J."/>
            <person name="Shu S."/>
            <person name="Flowers D."/>
            <person name="Luo F."/>
            <person name="Wang Y."/>
            <person name="Xia P."/>
            <person name="Barry K."/>
            <person name="Daum C."/>
            <person name="Lipzen A."/>
            <person name="Yoshinaga Y."/>
            <person name="Schmutz J."/>
            <person name="Saski C."/>
            <person name="Vermerris W."/>
            <person name="Kresovich S."/>
        </authorList>
    </citation>
    <scope>NUCLEOTIDE SEQUENCE</scope>
</reference>
<evidence type="ECO:0000256" key="1">
    <source>
        <dbReference type="SAM" id="MobiDB-lite"/>
    </source>
</evidence>
<dbReference type="Gramene" id="EES06148">
    <property type="protein sequence ID" value="EES06148"/>
    <property type="gene ID" value="SORBI_3004G010800"/>
</dbReference>
<feature type="region of interest" description="Disordered" evidence="1">
    <location>
        <begin position="116"/>
        <end position="135"/>
    </location>
</feature>